<evidence type="ECO:0000313" key="2">
    <source>
        <dbReference type="EMBL" id="KAI6650204.1"/>
    </source>
</evidence>
<gene>
    <name evidence="2" type="ORF">LOD99_6121</name>
</gene>
<evidence type="ECO:0000256" key="1">
    <source>
        <dbReference type="SAM" id="MobiDB-lite"/>
    </source>
</evidence>
<keyword evidence="3" id="KW-1185">Reference proteome</keyword>
<accession>A0AAV7JN27</accession>
<sequence length="231" mass="25926">MFSRRAGPPKGKEDLPKGDYNKLVENIIENRESTSEIEPDGLEEAQSTSTLPSPTKLVALTTYNAQSNRVGINREITDSVQAALELFLPNCYISCDLLEIWNQSDIEITPDESGQFLMYGKSDTYHKLYVCSNKFDMGTKFIFLNSKLIGSETKYYVISPYYTDNKVHIPSNKILCASVEITEAVTETPRAVAKVLRQIQRGDNGLHSDIFTWIIEGRDELGISGRSICII</sequence>
<evidence type="ECO:0000313" key="3">
    <source>
        <dbReference type="Proteomes" id="UP001165289"/>
    </source>
</evidence>
<dbReference type="AlphaFoldDB" id="A0AAV7JN27"/>
<feature type="region of interest" description="Disordered" evidence="1">
    <location>
        <begin position="1"/>
        <end position="51"/>
    </location>
</feature>
<protein>
    <submittedName>
        <fullName evidence="2">Uncharacterized protein</fullName>
    </submittedName>
</protein>
<dbReference type="EMBL" id="JAKMXF010000313">
    <property type="protein sequence ID" value="KAI6650204.1"/>
    <property type="molecule type" value="Genomic_DNA"/>
</dbReference>
<reference evidence="2 3" key="1">
    <citation type="journal article" date="2023" name="BMC Biol.">
        <title>The compact genome of the sponge Oopsacas minuta (Hexactinellida) is lacking key metazoan core genes.</title>
        <authorList>
            <person name="Santini S."/>
            <person name="Schenkelaars Q."/>
            <person name="Jourda C."/>
            <person name="Duchesne M."/>
            <person name="Belahbib H."/>
            <person name="Rocher C."/>
            <person name="Selva M."/>
            <person name="Riesgo A."/>
            <person name="Vervoort M."/>
            <person name="Leys S.P."/>
            <person name="Kodjabachian L."/>
            <person name="Le Bivic A."/>
            <person name="Borchiellini C."/>
            <person name="Claverie J.M."/>
            <person name="Renard E."/>
        </authorList>
    </citation>
    <scope>NUCLEOTIDE SEQUENCE [LARGE SCALE GENOMIC DNA]</scope>
    <source>
        <strain evidence="2">SPO-2</strain>
    </source>
</reference>
<comment type="caution">
    <text evidence="2">The sequence shown here is derived from an EMBL/GenBank/DDBJ whole genome shotgun (WGS) entry which is preliminary data.</text>
</comment>
<dbReference type="Proteomes" id="UP001165289">
    <property type="component" value="Unassembled WGS sequence"/>
</dbReference>
<name>A0AAV7JN27_9METZ</name>
<proteinExistence type="predicted"/>
<feature type="compositionally biased region" description="Basic and acidic residues" evidence="1">
    <location>
        <begin position="10"/>
        <end position="34"/>
    </location>
</feature>
<organism evidence="2 3">
    <name type="scientific">Oopsacas minuta</name>
    <dbReference type="NCBI Taxonomy" id="111878"/>
    <lineage>
        <taxon>Eukaryota</taxon>
        <taxon>Metazoa</taxon>
        <taxon>Porifera</taxon>
        <taxon>Hexactinellida</taxon>
        <taxon>Hexasterophora</taxon>
        <taxon>Lyssacinosida</taxon>
        <taxon>Leucopsacidae</taxon>
        <taxon>Oopsacas</taxon>
    </lineage>
</organism>